<name>A0A218VTA1_PUNGR</name>
<evidence type="ECO:0000313" key="12">
    <source>
        <dbReference type="EMBL" id="OWM63794.1"/>
    </source>
</evidence>
<evidence type="ECO:0000256" key="2">
    <source>
        <dbReference type="ARBA" id="ARBA00007456"/>
    </source>
</evidence>
<dbReference type="EMBL" id="MTKT01005880">
    <property type="protein sequence ID" value="OWM63794.1"/>
    <property type="molecule type" value="Genomic_DNA"/>
</dbReference>
<sequence length="185" mass="19618">MASSVLFAGLVFILYLTNVAGVASAENPLQDFYEADPMNSARANDFSFEDPKLVTENDFFSGLHIAGYTSNVVGYRVTPVTVSRLLGLNAVGISMLGGNLEVGFVTSNPENRLIPKVLQKGDVFVFSDGLVHFQRNCGYGNVVAIATLSGKNAGVITIANAVLGSKPNIASDLLARLSRNSTIDD</sequence>
<comment type="caution">
    <text evidence="12">The sequence shown here is derived from an EMBL/GenBank/DDBJ whole genome shotgun (WGS) entry which is preliminary data.</text>
</comment>
<evidence type="ECO:0000313" key="13">
    <source>
        <dbReference type="Proteomes" id="UP000197138"/>
    </source>
</evidence>
<protein>
    <recommendedName>
        <fullName evidence="10">Germin-like protein</fullName>
    </recommendedName>
</protein>
<dbReference type="SUPFAM" id="SSF51182">
    <property type="entry name" value="RmlC-like cupins"/>
    <property type="match status" value="1"/>
</dbReference>
<reference evidence="13" key="1">
    <citation type="journal article" date="2017" name="Plant J.">
        <title>The pomegranate (Punica granatum L.) genome and the genomics of punicalagin biosynthesis.</title>
        <authorList>
            <person name="Qin G."/>
            <person name="Xu C."/>
            <person name="Ming R."/>
            <person name="Tang H."/>
            <person name="Guyot R."/>
            <person name="Kramer E.M."/>
            <person name="Hu Y."/>
            <person name="Yi X."/>
            <person name="Qi Y."/>
            <person name="Xu X."/>
            <person name="Gao Z."/>
            <person name="Pan H."/>
            <person name="Jian J."/>
            <person name="Tian Y."/>
            <person name="Yue Z."/>
            <person name="Xu Y."/>
        </authorList>
    </citation>
    <scope>NUCLEOTIDE SEQUENCE [LARGE SCALE GENOMIC DNA]</scope>
    <source>
        <strain evidence="13">cv. Dabenzi</strain>
    </source>
</reference>
<evidence type="ECO:0000256" key="6">
    <source>
        <dbReference type="ARBA" id="ARBA00022729"/>
    </source>
</evidence>
<evidence type="ECO:0000256" key="8">
    <source>
        <dbReference type="ARBA" id="ARBA00023211"/>
    </source>
</evidence>
<comment type="subcellular location">
    <subcellularLocation>
        <location evidence="1 10">Secreted</location>
        <location evidence="1 10">Extracellular space</location>
        <location evidence="1 10">Apoplast</location>
    </subcellularLocation>
</comment>
<dbReference type="Gene3D" id="2.60.120.10">
    <property type="entry name" value="Jelly Rolls"/>
    <property type="match status" value="2"/>
</dbReference>
<feature type="domain" description="Cupin type-1" evidence="11">
    <location>
        <begin position="95"/>
        <end position="176"/>
    </location>
</feature>
<evidence type="ECO:0000256" key="1">
    <source>
        <dbReference type="ARBA" id="ARBA00004271"/>
    </source>
</evidence>
<feature type="binding site" evidence="9">
    <location>
        <position position="132"/>
    </location>
    <ligand>
        <name>Mn(2+)</name>
        <dbReference type="ChEBI" id="CHEBI:29035"/>
    </ligand>
</feature>
<proteinExistence type="inferred from homology"/>
<evidence type="ECO:0000256" key="9">
    <source>
        <dbReference type="PIRSR" id="PIRSR601929-2"/>
    </source>
</evidence>
<comment type="similarity">
    <text evidence="2 10">Belongs to the germin family.</text>
</comment>
<evidence type="ECO:0000256" key="3">
    <source>
        <dbReference type="ARBA" id="ARBA00022523"/>
    </source>
</evidence>
<dbReference type="InterPro" id="IPR011051">
    <property type="entry name" value="RmlC_Cupin_sf"/>
</dbReference>
<dbReference type="GO" id="GO:0048046">
    <property type="term" value="C:apoplast"/>
    <property type="evidence" value="ECO:0007669"/>
    <property type="project" value="UniProtKB-SubCell"/>
</dbReference>
<evidence type="ECO:0000256" key="4">
    <source>
        <dbReference type="ARBA" id="ARBA00022525"/>
    </source>
</evidence>
<dbReference type="InterPro" id="IPR001929">
    <property type="entry name" value="Germin"/>
</dbReference>
<feature type="chain" id="PRO_5019615883" description="Germin-like protein" evidence="10">
    <location>
        <begin position="26"/>
        <end position="185"/>
    </location>
</feature>
<keyword evidence="4 10" id="KW-0964">Secreted</keyword>
<dbReference type="GO" id="GO:0030145">
    <property type="term" value="F:manganese ion binding"/>
    <property type="evidence" value="ECO:0007669"/>
    <property type="project" value="UniProtKB-UniRule"/>
</dbReference>
<keyword evidence="6 10" id="KW-0732">Signal</keyword>
<dbReference type="AlphaFoldDB" id="A0A218VTA1"/>
<evidence type="ECO:0000256" key="7">
    <source>
        <dbReference type="ARBA" id="ARBA00023180"/>
    </source>
</evidence>
<keyword evidence="3 10" id="KW-0052">Apoplast</keyword>
<dbReference type="Proteomes" id="UP000197138">
    <property type="component" value="Unassembled WGS sequence"/>
</dbReference>
<accession>A0A218VTA1</accession>
<organism evidence="12 13">
    <name type="scientific">Punica granatum</name>
    <name type="common">Pomegranate</name>
    <dbReference type="NCBI Taxonomy" id="22663"/>
    <lineage>
        <taxon>Eukaryota</taxon>
        <taxon>Viridiplantae</taxon>
        <taxon>Streptophyta</taxon>
        <taxon>Embryophyta</taxon>
        <taxon>Tracheophyta</taxon>
        <taxon>Spermatophyta</taxon>
        <taxon>Magnoliopsida</taxon>
        <taxon>eudicotyledons</taxon>
        <taxon>Gunneridae</taxon>
        <taxon>Pentapetalae</taxon>
        <taxon>rosids</taxon>
        <taxon>malvids</taxon>
        <taxon>Myrtales</taxon>
        <taxon>Lythraceae</taxon>
        <taxon>Punica</taxon>
    </lineage>
</organism>
<dbReference type="InterPro" id="IPR014710">
    <property type="entry name" value="RmlC-like_jellyroll"/>
</dbReference>
<keyword evidence="7" id="KW-0325">Glycoprotein</keyword>
<gene>
    <name evidence="12" type="ORF">CDL15_Pgr006056</name>
</gene>
<dbReference type="InterPro" id="IPR006045">
    <property type="entry name" value="Cupin_1"/>
</dbReference>
<keyword evidence="8 9" id="KW-0464">Manganese</keyword>
<evidence type="ECO:0000259" key="11">
    <source>
        <dbReference type="Pfam" id="PF00190"/>
    </source>
</evidence>
<feature type="signal peptide" evidence="10">
    <location>
        <begin position="1"/>
        <end position="25"/>
    </location>
</feature>
<dbReference type="PRINTS" id="PR00325">
    <property type="entry name" value="GERMIN"/>
</dbReference>
<evidence type="ECO:0000256" key="10">
    <source>
        <dbReference type="RuleBase" id="RU366015"/>
    </source>
</evidence>
<dbReference type="Pfam" id="PF00190">
    <property type="entry name" value="Cupin_1"/>
    <property type="match status" value="1"/>
</dbReference>
<evidence type="ECO:0000256" key="5">
    <source>
        <dbReference type="ARBA" id="ARBA00022723"/>
    </source>
</evidence>
<keyword evidence="5 9" id="KW-0479">Metal-binding</keyword>
<dbReference type="PANTHER" id="PTHR31238">
    <property type="entry name" value="GERMIN-LIKE PROTEIN SUBFAMILY 3 MEMBER 3"/>
    <property type="match status" value="1"/>
</dbReference>